<evidence type="ECO:0000256" key="4">
    <source>
        <dbReference type="SAM" id="MobiDB-lite"/>
    </source>
</evidence>
<dbReference type="InterPro" id="IPR013783">
    <property type="entry name" value="Ig-like_fold"/>
</dbReference>
<keyword evidence="5" id="KW-0812">Transmembrane</keyword>
<evidence type="ECO:0000313" key="8">
    <source>
        <dbReference type="EMBL" id="TWW77517.1"/>
    </source>
</evidence>
<keyword evidence="3 6" id="KW-0732">Signal</keyword>
<accession>A0A5C6PGK1</accession>
<dbReference type="GO" id="GO:0004888">
    <property type="term" value="F:transmembrane signaling receptor activity"/>
    <property type="evidence" value="ECO:0007669"/>
    <property type="project" value="TreeGrafter"/>
</dbReference>
<evidence type="ECO:0000256" key="3">
    <source>
        <dbReference type="ARBA" id="ARBA00022729"/>
    </source>
</evidence>
<dbReference type="EMBL" id="RHFK02000004">
    <property type="protein sequence ID" value="TWW77517.1"/>
    <property type="molecule type" value="Genomic_DNA"/>
</dbReference>
<evidence type="ECO:0000259" key="7">
    <source>
        <dbReference type="Pfam" id="PF16680"/>
    </source>
</evidence>
<feature type="region of interest" description="Disordered" evidence="4">
    <location>
        <begin position="133"/>
        <end position="172"/>
    </location>
</feature>
<keyword evidence="5" id="KW-0472">Membrane</keyword>
<dbReference type="PANTHER" id="PTHR10570:SF9">
    <property type="entry name" value="T-CELL SURFACE GLYCOPROTEIN CD3 EPSILON CHAIN"/>
    <property type="match status" value="1"/>
</dbReference>
<evidence type="ECO:0000256" key="6">
    <source>
        <dbReference type="SAM" id="SignalP"/>
    </source>
</evidence>
<gene>
    <name evidence="8" type="ORF">D4764_12G0009070</name>
</gene>
<evidence type="ECO:0000313" key="9">
    <source>
        <dbReference type="Proteomes" id="UP000324091"/>
    </source>
</evidence>
<dbReference type="InterPro" id="IPR015484">
    <property type="entry name" value="CD3_esu/gsu/dsu"/>
</dbReference>
<proteinExistence type="predicted"/>
<dbReference type="Pfam" id="PF16680">
    <property type="entry name" value="Ig_4"/>
    <property type="match status" value="1"/>
</dbReference>
<feature type="domain" description="CD3 gamma/delta subunit Ig-like" evidence="7">
    <location>
        <begin position="39"/>
        <end position="97"/>
    </location>
</feature>
<feature type="transmembrane region" description="Helical" evidence="5">
    <location>
        <begin position="101"/>
        <end position="121"/>
    </location>
</feature>
<dbReference type="GO" id="GO:0009897">
    <property type="term" value="C:external side of plasma membrane"/>
    <property type="evidence" value="ECO:0007669"/>
    <property type="project" value="TreeGrafter"/>
</dbReference>
<dbReference type="GO" id="GO:0045059">
    <property type="term" value="P:positive thymic T cell selection"/>
    <property type="evidence" value="ECO:0007669"/>
    <property type="project" value="TreeGrafter"/>
</dbReference>
<reference evidence="8 9" key="1">
    <citation type="submission" date="2019-04" db="EMBL/GenBank/DDBJ databases">
        <title>Chromosome genome assembly for Takifugu flavidus.</title>
        <authorList>
            <person name="Xiao S."/>
        </authorList>
    </citation>
    <scope>NUCLEOTIDE SEQUENCE [LARGE SCALE GENOMIC DNA]</scope>
    <source>
        <strain evidence="8">HTHZ2018</strain>
        <tissue evidence="8">Muscle</tissue>
    </source>
</reference>
<keyword evidence="2" id="KW-1003">Cell membrane</keyword>
<dbReference type="Gene3D" id="2.60.40.10">
    <property type="entry name" value="Immunoglobulins"/>
    <property type="match status" value="1"/>
</dbReference>
<sequence>MIVRALLCFAVLLLVAGQDEGQEQEEDKPGGVIFWRTFVTMTCPRDGKWFKDKTQVSEEPVYKFEYDNKKGRYHCTYDNTRYDFYVQGKVCENCFELDGGFWGMIIAADMVLTVVVMVMVYKCAKKRSSAALPRVPKAGGRAPPLPSPDYEPLNPHTRSQGTYSEVHPKRMG</sequence>
<dbReference type="PANTHER" id="PTHR10570">
    <property type="entry name" value="T-CELL SURFACE GLYCOPROTEIN CD3 GAMMA CHAIN / DELTA CHAIN"/>
    <property type="match status" value="1"/>
</dbReference>
<evidence type="ECO:0000256" key="5">
    <source>
        <dbReference type="SAM" id="Phobius"/>
    </source>
</evidence>
<dbReference type="Proteomes" id="UP000324091">
    <property type="component" value="Chromosome 12"/>
</dbReference>
<keyword evidence="5" id="KW-1133">Transmembrane helix</keyword>
<protein>
    <submittedName>
        <fullName evidence="8">T-cell surface glycoprotein CD3 epsilon chain</fullName>
    </submittedName>
</protein>
<dbReference type="InterPro" id="IPR032052">
    <property type="entry name" value="Ig_4"/>
</dbReference>
<organism evidence="8 9">
    <name type="scientific">Takifugu flavidus</name>
    <name type="common">sansaifugu</name>
    <dbReference type="NCBI Taxonomy" id="433684"/>
    <lineage>
        <taxon>Eukaryota</taxon>
        <taxon>Metazoa</taxon>
        <taxon>Chordata</taxon>
        <taxon>Craniata</taxon>
        <taxon>Vertebrata</taxon>
        <taxon>Euteleostomi</taxon>
        <taxon>Actinopterygii</taxon>
        <taxon>Neopterygii</taxon>
        <taxon>Teleostei</taxon>
        <taxon>Neoteleostei</taxon>
        <taxon>Acanthomorphata</taxon>
        <taxon>Eupercaria</taxon>
        <taxon>Tetraodontiformes</taxon>
        <taxon>Tetradontoidea</taxon>
        <taxon>Tetraodontidae</taxon>
        <taxon>Takifugu</taxon>
    </lineage>
</organism>
<evidence type="ECO:0000256" key="1">
    <source>
        <dbReference type="ARBA" id="ARBA00004251"/>
    </source>
</evidence>
<dbReference type="GO" id="GO:0007166">
    <property type="term" value="P:cell surface receptor signaling pathway"/>
    <property type="evidence" value="ECO:0007669"/>
    <property type="project" value="TreeGrafter"/>
</dbReference>
<comment type="subcellular location">
    <subcellularLocation>
        <location evidence="1">Cell membrane</location>
        <topology evidence="1">Single-pass type I membrane protein</topology>
    </subcellularLocation>
</comment>
<feature type="chain" id="PRO_5022671680" evidence="6">
    <location>
        <begin position="22"/>
        <end position="172"/>
    </location>
</feature>
<dbReference type="AlphaFoldDB" id="A0A5C6PGK1"/>
<feature type="signal peptide" evidence="6">
    <location>
        <begin position="1"/>
        <end position="21"/>
    </location>
</feature>
<dbReference type="GO" id="GO:0042105">
    <property type="term" value="C:alpha-beta T cell receptor complex"/>
    <property type="evidence" value="ECO:0007669"/>
    <property type="project" value="TreeGrafter"/>
</dbReference>
<name>A0A5C6PGK1_9TELE</name>
<evidence type="ECO:0000256" key="2">
    <source>
        <dbReference type="ARBA" id="ARBA00022475"/>
    </source>
</evidence>
<comment type="caution">
    <text evidence="8">The sequence shown here is derived from an EMBL/GenBank/DDBJ whole genome shotgun (WGS) entry which is preliminary data.</text>
</comment>
<keyword evidence="9" id="KW-1185">Reference proteome</keyword>